<evidence type="ECO:0000313" key="2">
    <source>
        <dbReference type="EMBL" id="KAE8056205.1"/>
    </source>
</evidence>
<organism evidence="2 3">
    <name type="scientific">Carpinus fangiana</name>
    <dbReference type="NCBI Taxonomy" id="176857"/>
    <lineage>
        <taxon>Eukaryota</taxon>
        <taxon>Viridiplantae</taxon>
        <taxon>Streptophyta</taxon>
        <taxon>Embryophyta</taxon>
        <taxon>Tracheophyta</taxon>
        <taxon>Spermatophyta</taxon>
        <taxon>Magnoliopsida</taxon>
        <taxon>eudicotyledons</taxon>
        <taxon>Gunneridae</taxon>
        <taxon>Pentapetalae</taxon>
        <taxon>rosids</taxon>
        <taxon>fabids</taxon>
        <taxon>Fagales</taxon>
        <taxon>Betulaceae</taxon>
        <taxon>Carpinus</taxon>
    </lineage>
</organism>
<accession>A0A5N6R7T6</accession>
<evidence type="ECO:0000313" key="3">
    <source>
        <dbReference type="Proteomes" id="UP000327013"/>
    </source>
</evidence>
<protein>
    <submittedName>
        <fullName evidence="2">Uncharacterized protein</fullName>
    </submittedName>
</protein>
<reference evidence="2 3" key="1">
    <citation type="submission" date="2019-06" db="EMBL/GenBank/DDBJ databases">
        <title>A chromosomal-level reference genome of Carpinus fangiana (Coryloideae, Betulaceae).</title>
        <authorList>
            <person name="Yang X."/>
            <person name="Wang Z."/>
            <person name="Zhang L."/>
            <person name="Hao G."/>
            <person name="Liu J."/>
            <person name="Yang Y."/>
        </authorList>
    </citation>
    <scope>NUCLEOTIDE SEQUENCE [LARGE SCALE GENOMIC DNA]</scope>
    <source>
        <strain evidence="2">Cfa_2016G</strain>
        <tissue evidence="2">Leaf</tissue>
    </source>
</reference>
<feature type="region of interest" description="Disordered" evidence="1">
    <location>
        <begin position="17"/>
        <end position="38"/>
    </location>
</feature>
<dbReference type="PANTHER" id="PTHR38386">
    <property type="entry name" value="OS05G0426900 PROTEIN"/>
    <property type="match status" value="1"/>
</dbReference>
<dbReference type="EMBL" id="CM017325">
    <property type="protein sequence ID" value="KAE8056205.1"/>
    <property type="molecule type" value="Genomic_DNA"/>
</dbReference>
<proteinExistence type="predicted"/>
<sequence length="158" mass="17663">MSLPNLSSPFLETKPLKKTSFTTSDADTHDSFLEQDNEHDDGEILGVILGRSNPRLSAYFHKQPTSALDQSSGSSASTRTFSVRLSDKRGSVESAVRRAFSMRVSAPVVSEGYHRIDHRCNSDEDDVLLIAADDRRRTRTNKRKGGNIFEAFRRLLGF</sequence>
<evidence type="ECO:0000256" key="1">
    <source>
        <dbReference type="SAM" id="MobiDB-lite"/>
    </source>
</evidence>
<dbReference type="PANTHER" id="PTHR38386:SF7">
    <property type="entry name" value="TOPOISOMERASE 1-ASSOCIATED FACTOR 1"/>
    <property type="match status" value="1"/>
</dbReference>
<name>A0A5N6R7T6_9ROSI</name>
<dbReference type="AlphaFoldDB" id="A0A5N6R7T6"/>
<gene>
    <name evidence="2" type="ORF">FH972_012996</name>
</gene>
<keyword evidence="3" id="KW-1185">Reference proteome</keyword>
<dbReference type="Proteomes" id="UP000327013">
    <property type="component" value="Chromosome 5"/>
</dbReference>